<dbReference type="PANTHER" id="PTHR11760">
    <property type="entry name" value="30S/40S RIBOSOMAL PROTEIN S3"/>
    <property type="match status" value="1"/>
</dbReference>
<dbReference type="EMBL" id="CP015363">
    <property type="protein sequence ID" value="ARD84094.1"/>
    <property type="molecule type" value="Genomic_DNA"/>
</dbReference>
<dbReference type="FunFam" id="3.30.300.20:FF:000001">
    <property type="entry name" value="30S ribosomal protein S3"/>
    <property type="match status" value="1"/>
</dbReference>
<dbReference type="InterPro" id="IPR036419">
    <property type="entry name" value="Ribosomal_S3_C_sf"/>
</dbReference>
<evidence type="ECO:0000256" key="6">
    <source>
        <dbReference type="HAMAP-Rule" id="MF_01309"/>
    </source>
</evidence>
<comment type="similarity">
    <text evidence="1 6">Belongs to the universal ribosomal protein uS3 family.</text>
</comment>
<dbReference type="CDD" id="cd02411">
    <property type="entry name" value="KH-II_30S_S3_arch"/>
    <property type="match status" value="1"/>
</dbReference>
<dbReference type="PROSITE" id="PS50823">
    <property type="entry name" value="KH_TYPE_2"/>
    <property type="match status" value="1"/>
</dbReference>
<dbReference type="Gene3D" id="3.30.300.20">
    <property type="match status" value="1"/>
</dbReference>
<dbReference type="NCBIfam" id="TIGR01008">
    <property type="entry name" value="uS3_euk_arch"/>
    <property type="match status" value="1"/>
</dbReference>
<dbReference type="SUPFAM" id="SSF54814">
    <property type="entry name" value="Prokaryotic type KH domain (KH-domain type II)"/>
    <property type="match status" value="1"/>
</dbReference>
<name>A0A1V0N1X9_9ARCH</name>
<dbReference type="InterPro" id="IPR005703">
    <property type="entry name" value="Ribosomal_uS3_euk/arc"/>
</dbReference>
<dbReference type="PANTHER" id="PTHR11760:SF32">
    <property type="entry name" value="SMALL RIBOSOMAL SUBUNIT PROTEIN US3"/>
    <property type="match status" value="1"/>
</dbReference>
<dbReference type="GO" id="GO:0019843">
    <property type="term" value="F:rRNA binding"/>
    <property type="evidence" value="ECO:0007669"/>
    <property type="project" value="UniProtKB-UniRule"/>
</dbReference>
<dbReference type="InterPro" id="IPR009019">
    <property type="entry name" value="KH_sf_prok-type"/>
</dbReference>
<keyword evidence="5 6" id="KW-0687">Ribonucleoprotein</keyword>
<dbReference type="Gene3D" id="3.30.1140.32">
    <property type="entry name" value="Ribosomal protein S3, C-terminal domain"/>
    <property type="match status" value="1"/>
</dbReference>
<dbReference type="Pfam" id="PF00189">
    <property type="entry name" value="Ribosomal_S3_C"/>
    <property type="match status" value="1"/>
</dbReference>
<dbReference type="HAMAP" id="MF_01309_A">
    <property type="entry name" value="Ribosomal_uS3_A"/>
    <property type="match status" value="1"/>
</dbReference>
<feature type="domain" description="KH type-2" evidence="8">
    <location>
        <begin position="17"/>
        <end position="86"/>
    </location>
</feature>
<accession>A0A1V0N1X9</accession>
<dbReference type="SUPFAM" id="SSF54821">
    <property type="entry name" value="Ribosomal protein S3 C-terminal domain"/>
    <property type="match status" value="1"/>
</dbReference>
<proteinExistence type="inferred from homology"/>
<dbReference type="STRING" id="74969.FAD_0164"/>
<organism evidence="9 10">
    <name type="scientific">Ferroplasma acidiphilum</name>
    <dbReference type="NCBI Taxonomy" id="74969"/>
    <lineage>
        <taxon>Archaea</taxon>
        <taxon>Methanobacteriati</taxon>
        <taxon>Thermoplasmatota</taxon>
        <taxon>Thermoplasmata</taxon>
        <taxon>Thermoplasmatales</taxon>
        <taxon>Ferroplasmaceae</taxon>
        <taxon>Ferroplasma</taxon>
    </lineage>
</organism>
<sequence>MMKEKKFVSDNIKKLLVTEYLQSENDSAGFGGMDMKRTPFGTNITLYVNRPGLVIGRHGSKIKAMTSILETKYGLESPQIEVKEVENADLNPQVISKKIALSLEKGWNYRKAGNTTLRRIIDQHARGVLIRIGGKISGERARTQKFMYGEIKYSGEPARAGVITGYSVAMLKTGAIGIYVRLLRQDYHLPDEISINTERKIPVPDKKSMPEESKEVEEDGTKS</sequence>
<dbReference type="InterPro" id="IPR004044">
    <property type="entry name" value="KH_dom_type_2"/>
</dbReference>
<dbReference type="NCBIfam" id="NF003219">
    <property type="entry name" value="PRK04191.1"/>
    <property type="match status" value="1"/>
</dbReference>
<dbReference type="KEGG" id="fai:FAD_0164"/>
<keyword evidence="2 6" id="KW-0699">rRNA-binding</keyword>
<evidence type="ECO:0000256" key="5">
    <source>
        <dbReference type="ARBA" id="ARBA00023274"/>
    </source>
</evidence>
<dbReference type="InterPro" id="IPR057258">
    <property type="entry name" value="Ribosomal_uS3"/>
</dbReference>
<evidence type="ECO:0000313" key="10">
    <source>
        <dbReference type="Proteomes" id="UP000192050"/>
    </source>
</evidence>
<evidence type="ECO:0000256" key="4">
    <source>
        <dbReference type="ARBA" id="ARBA00022980"/>
    </source>
</evidence>
<dbReference type="InterPro" id="IPR015946">
    <property type="entry name" value="KH_dom-like_a/b"/>
</dbReference>
<dbReference type="GO" id="GO:0003735">
    <property type="term" value="F:structural constituent of ribosome"/>
    <property type="evidence" value="ECO:0007669"/>
    <property type="project" value="UniProtKB-UniRule"/>
</dbReference>
<evidence type="ECO:0000259" key="8">
    <source>
        <dbReference type="PROSITE" id="PS50823"/>
    </source>
</evidence>
<keyword evidence="10" id="KW-1185">Reference proteome</keyword>
<dbReference type="Proteomes" id="UP000192050">
    <property type="component" value="Chromosome"/>
</dbReference>
<reference evidence="9 10" key="1">
    <citation type="submission" date="2011-10" db="EMBL/GenBank/DDBJ databases">
        <title>Metabolic and evolutionary patterns in the extreme acidophile Ferroplasma acidiphilum.</title>
        <authorList>
            <person name="Golyshina O.V."/>
            <person name="Kozyavkin S.A."/>
            <person name="Tatusov R.L."/>
            <person name="Slesarev A.I."/>
            <person name="Golyshin P.N."/>
        </authorList>
    </citation>
    <scope>NUCLEOTIDE SEQUENCE [LARGE SCALE GENOMIC DNA]</scope>
    <source>
        <strain evidence="10">Y</strain>
    </source>
</reference>
<gene>
    <name evidence="6" type="primary">rps3</name>
    <name evidence="9" type="ORF">FAD_0164</name>
</gene>
<dbReference type="Pfam" id="PF07650">
    <property type="entry name" value="KH_2"/>
    <property type="match status" value="1"/>
</dbReference>
<keyword evidence="3 6" id="KW-0694">RNA-binding</keyword>
<dbReference type="AlphaFoldDB" id="A0A1V0N1X9"/>
<dbReference type="GO" id="GO:0022627">
    <property type="term" value="C:cytosolic small ribosomal subunit"/>
    <property type="evidence" value="ECO:0007669"/>
    <property type="project" value="UniProtKB-UniRule"/>
</dbReference>
<evidence type="ECO:0000256" key="3">
    <source>
        <dbReference type="ARBA" id="ARBA00022884"/>
    </source>
</evidence>
<evidence type="ECO:0000256" key="1">
    <source>
        <dbReference type="ARBA" id="ARBA00010761"/>
    </source>
</evidence>
<evidence type="ECO:0000256" key="2">
    <source>
        <dbReference type="ARBA" id="ARBA00022730"/>
    </source>
</evidence>
<dbReference type="InterPro" id="IPR027488">
    <property type="entry name" value="Ribosomal_uS3_arc"/>
</dbReference>
<evidence type="ECO:0000313" key="9">
    <source>
        <dbReference type="EMBL" id="ARD84094.1"/>
    </source>
</evidence>
<evidence type="ECO:0000256" key="7">
    <source>
        <dbReference type="SAM" id="MobiDB-lite"/>
    </source>
</evidence>
<protein>
    <recommendedName>
        <fullName evidence="6">Small ribosomal subunit protein uS3</fullName>
    </recommendedName>
</protein>
<dbReference type="InterPro" id="IPR001351">
    <property type="entry name" value="Ribosomal_uS3_C"/>
</dbReference>
<keyword evidence="4 6" id="KW-0689">Ribosomal protein</keyword>
<comment type="function">
    <text evidence="6">Binds the lower part of the 30S subunit head.</text>
</comment>
<feature type="region of interest" description="Disordered" evidence="7">
    <location>
        <begin position="198"/>
        <end position="223"/>
    </location>
</feature>
<dbReference type="GO" id="GO:0006412">
    <property type="term" value="P:translation"/>
    <property type="evidence" value="ECO:0007669"/>
    <property type="project" value="UniProtKB-UniRule"/>
</dbReference>
<comment type="subunit">
    <text evidence="6">Part of the 30S ribosomal subunit.</text>
</comment>